<dbReference type="SUPFAM" id="SSF52540">
    <property type="entry name" value="P-loop containing nucleoside triphosphate hydrolases"/>
    <property type="match status" value="1"/>
</dbReference>
<dbReference type="InterPro" id="IPR003593">
    <property type="entry name" value="AAA+_ATPase"/>
</dbReference>
<feature type="compositionally biased region" description="Gly residues" evidence="3">
    <location>
        <begin position="138"/>
        <end position="155"/>
    </location>
</feature>
<dbReference type="GO" id="GO:0008233">
    <property type="term" value="F:peptidase activity"/>
    <property type="evidence" value="ECO:0007669"/>
    <property type="project" value="UniProtKB-KW"/>
</dbReference>
<feature type="region of interest" description="Disordered" evidence="3">
    <location>
        <begin position="392"/>
        <end position="426"/>
    </location>
</feature>
<dbReference type="InterPro" id="IPR027417">
    <property type="entry name" value="P-loop_NTPase"/>
</dbReference>
<dbReference type="AlphaFoldDB" id="K8EPF4"/>
<feature type="compositionally biased region" description="Gly residues" evidence="3">
    <location>
        <begin position="1"/>
        <end position="27"/>
    </location>
</feature>
<feature type="domain" description="Clp ATPase C-terminal" evidence="5">
    <location>
        <begin position="472"/>
        <end position="562"/>
    </location>
</feature>
<proteinExistence type="predicted"/>
<evidence type="ECO:0000259" key="4">
    <source>
        <dbReference type="SMART" id="SM00382"/>
    </source>
</evidence>
<dbReference type="STRING" id="41875.K8EPF4"/>
<protein>
    <submittedName>
        <fullName evidence="6">Clp protease ATP-binding subunit</fullName>
    </submittedName>
</protein>
<evidence type="ECO:0000313" key="6">
    <source>
        <dbReference type="EMBL" id="CCO19916.1"/>
    </source>
</evidence>
<keyword evidence="1" id="KW-0547">Nucleotide-binding</keyword>
<dbReference type="RefSeq" id="XP_007508830.1">
    <property type="nucleotide sequence ID" value="XM_007508768.1"/>
</dbReference>
<dbReference type="InterPro" id="IPR019489">
    <property type="entry name" value="Clp_ATPase_C"/>
</dbReference>
<evidence type="ECO:0000256" key="1">
    <source>
        <dbReference type="ARBA" id="ARBA00022741"/>
    </source>
</evidence>
<dbReference type="FunFam" id="1.10.8.60:FF:000002">
    <property type="entry name" value="ATP-dependent Clp protease ATP-binding subunit ClpX"/>
    <property type="match status" value="1"/>
</dbReference>
<dbReference type="GO" id="GO:0016887">
    <property type="term" value="F:ATP hydrolysis activity"/>
    <property type="evidence" value="ECO:0007669"/>
    <property type="project" value="InterPro"/>
</dbReference>
<keyword evidence="2 6" id="KW-0067">ATP-binding</keyword>
<dbReference type="Gene3D" id="3.40.50.300">
    <property type="entry name" value="P-loop containing nucleotide triphosphate hydrolases"/>
    <property type="match status" value="2"/>
</dbReference>
<dbReference type="EMBL" id="FO082264">
    <property type="protein sequence ID" value="CCO19916.1"/>
    <property type="molecule type" value="Genomic_DNA"/>
</dbReference>
<dbReference type="GeneID" id="19011415"/>
<dbReference type="InterPro" id="IPR003959">
    <property type="entry name" value="ATPase_AAA_core"/>
</dbReference>
<dbReference type="GO" id="GO:0005524">
    <property type="term" value="F:ATP binding"/>
    <property type="evidence" value="ECO:0007669"/>
    <property type="project" value="UniProtKB-KW"/>
</dbReference>
<feature type="compositionally biased region" description="Acidic residues" evidence="3">
    <location>
        <begin position="598"/>
        <end position="609"/>
    </location>
</feature>
<dbReference type="KEGG" id="bpg:Bathy15g01360"/>
<dbReference type="SMART" id="SM00382">
    <property type="entry name" value="AAA"/>
    <property type="match status" value="1"/>
</dbReference>
<dbReference type="Pfam" id="PF10431">
    <property type="entry name" value="ClpB_D2-small"/>
    <property type="match status" value="1"/>
</dbReference>
<evidence type="ECO:0000313" key="7">
    <source>
        <dbReference type="Proteomes" id="UP000198341"/>
    </source>
</evidence>
<feature type="region of interest" description="Disordered" evidence="3">
    <location>
        <begin position="177"/>
        <end position="225"/>
    </location>
</feature>
<evidence type="ECO:0000259" key="5">
    <source>
        <dbReference type="SMART" id="SM01086"/>
    </source>
</evidence>
<name>K8EPF4_9CHLO</name>
<feature type="compositionally biased region" description="Basic and acidic residues" evidence="3">
    <location>
        <begin position="402"/>
        <end position="411"/>
    </location>
</feature>
<dbReference type="SMART" id="SM01086">
    <property type="entry name" value="ClpB_D2-small"/>
    <property type="match status" value="1"/>
</dbReference>
<feature type="compositionally biased region" description="Low complexity" evidence="3">
    <location>
        <begin position="582"/>
        <end position="591"/>
    </location>
</feature>
<feature type="region of interest" description="Disordered" evidence="3">
    <location>
        <begin position="582"/>
        <end position="609"/>
    </location>
</feature>
<evidence type="ECO:0000256" key="3">
    <source>
        <dbReference type="SAM" id="MobiDB-lite"/>
    </source>
</evidence>
<gene>
    <name evidence="6" type="ordered locus">Bathy15g01360</name>
</gene>
<evidence type="ECO:0000256" key="2">
    <source>
        <dbReference type="ARBA" id="ARBA00022840"/>
    </source>
</evidence>
<feature type="region of interest" description="Disordered" evidence="3">
    <location>
        <begin position="95"/>
        <end position="159"/>
    </location>
</feature>
<feature type="region of interest" description="Disordered" evidence="3">
    <location>
        <begin position="1"/>
        <end position="42"/>
    </location>
</feature>
<dbReference type="PANTHER" id="PTHR48102:SF7">
    <property type="entry name" value="ATP-DEPENDENT CLP PROTEASE ATP-BINDING SUBUNIT CLPX-LIKE, MITOCHONDRIAL"/>
    <property type="match status" value="1"/>
</dbReference>
<dbReference type="Proteomes" id="UP000198341">
    <property type="component" value="Chromosome 15"/>
</dbReference>
<accession>K8EPF4</accession>
<dbReference type="InterPro" id="IPR050052">
    <property type="entry name" value="ATP-dep_Clp_protease_ClpX"/>
</dbReference>
<organism evidence="6 7">
    <name type="scientific">Bathycoccus prasinos</name>
    <dbReference type="NCBI Taxonomy" id="41875"/>
    <lineage>
        <taxon>Eukaryota</taxon>
        <taxon>Viridiplantae</taxon>
        <taxon>Chlorophyta</taxon>
        <taxon>Mamiellophyceae</taxon>
        <taxon>Mamiellales</taxon>
        <taxon>Bathycoccaceae</taxon>
        <taxon>Bathycoccus</taxon>
    </lineage>
</organism>
<dbReference type="Pfam" id="PF07724">
    <property type="entry name" value="AAA_2"/>
    <property type="match status" value="1"/>
</dbReference>
<dbReference type="eggNOG" id="KOG0745">
    <property type="taxonomic scope" value="Eukaryota"/>
</dbReference>
<reference evidence="6 7" key="1">
    <citation type="submission" date="2011-10" db="EMBL/GenBank/DDBJ databases">
        <authorList>
            <person name="Genoscope - CEA"/>
        </authorList>
    </citation>
    <scope>NUCLEOTIDE SEQUENCE [LARGE SCALE GENOMIC DNA]</scope>
    <source>
        <strain evidence="6 7">RCC 1105</strain>
    </source>
</reference>
<sequence>MDVPATGGGSGTGNGGFLGGGSGGGGNVSNSGSNSNNNNDFFDGIPRDVADLYTPREMVKILQEKVIGQDHAKKILSVAVYNHYKRIGAMRMMRRASGGGGGERSLKEEEIQTTTTSSTTTRVHNNFSSSSSSDFEQHGGGFGGDGGGGQGSGGGRKTEMNEYVSMRPYAHPASVKIFPSDQQGSKDTGFFGEQSQRERGGQSVWDKEEDFETRDSSSSDDDDESLIELEKSNVLLFGPTGCGKTLIIKTLGDICKVPVVTCDATTLTQAGYVGEDVESVLHKLLRAANYDVQLAERGIVYVDEIDKLSRKSENVSITRDVSGEGVQQALLKMVEGTVVNVPERGGRKHPRGEVVAMDTKNILFIVGGAFVGLEKHVKGRIEKKTSIGFGAQVKSSSGGGDGDAKHEEKNKTAKKNGGDQGPQMKKSGILAGISERDDNLLAAHCEPADFVSYGLIPEFVGRFPIVAPLKTLRENDLRRVLTEPKNALTKQFARLFRAHDVKLDVTSCGANEIARWASMRGTGARGLRTIMERLLADAMFEVPSDPTIKTVRLTEKSVREALTKRESEGVLISGAEMIRTSLSSSFSSSSSENKDDVSESEENDEASSG</sequence>
<dbReference type="PANTHER" id="PTHR48102">
    <property type="entry name" value="ATP-DEPENDENT CLP PROTEASE ATP-BINDING SUBUNIT CLPX-LIKE, MITOCHONDRIAL-RELATED"/>
    <property type="match status" value="1"/>
</dbReference>
<keyword evidence="6" id="KW-0378">Hydrolase</keyword>
<dbReference type="GO" id="GO:0051603">
    <property type="term" value="P:proteolysis involved in protein catabolic process"/>
    <property type="evidence" value="ECO:0007669"/>
    <property type="project" value="TreeGrafter"/>
</dbReference>
<feature type="compositionally biased region" description="Acidic residues" evidence="3">
    <location>
        <begin position="207"/>
        <end position="225"/>
    </location>
</feature>
<keyword evidence="7" id="KW-1185">Reference proteome</keyword>
<feature type="compositionally biased region" description="Low complexity" evidence="3">
    <location>
        <begin position="28"/>
        <end position="39"/>
    </location>
</feature>
<keyword evidence="6" id="KW-0645">Protease</keyword>
<dbReference type="Gene3D" id="1.10.8.60">
    <property type="match status" value="1"/>
</dbReference>
<dbReference type="OrthoDB" id="1721884at2759"/>
<feature type="domain" description="AAA+ ATPase" evidence="4">
    <location>
        <begin position="230"/>
        <end position="382"/>
    </location>
</feature>